<protein>
    <submittedName>
        <fullName evidence="1">Uncharacterized protein</fullName>
    </submittedName>
</protein>
<sequence>MWDAESRLRLRIYCTERDRIHGRPTARVLMELARSTGLGGATLYRALEGFGRSGVQRSWRYFETESALPLIVEFVDEESVIRRYLNTLDHLSFQGFLTIERVEQITWSGPR</sequence>
<accession>A0ACA8Z865</accession>
<proteinExistence type="predicted"/>
<name>A0ACA8Z865_9BACL</name>
<dbReference type="EMBL" id="LR792684">
    <property type="protein sequence ID" value="CAB3390931.1"/>
    <property type="molecule type" value="Genomic_DNA"/>
</dbReference>
<organism evidence="1 2">
    <name type="scientific">Kyrpidia spormannii</name>
    <dbReference type="NCBI Taxonomy" id="2055160"/>
    <lineage>
        <taxon>Bacteria</taxon>
        <taxon>Bacillati</taxon>
        <taxon>Bacillota</taxon>
        <taxon>Bacilli</taxon>
        <taxon>Bacillales</taxon>
        <taxon>Alicyclobacillaceae</taxon>
        <taxon>Kyrpidia</taxon>
    </lineage>
</organism>
<dbReference type="Proteomes" id="UP000501793">
    <property type="component" value="Chromosome"/>
</dbReference>
<reference evidence="1" key="1">
    <citation type="submission" date="2020-04" db="EMBL/GenBank/DDBJ databases">
        <authorList>
            <person name="Hogendoorn C."/>
        </authorList>
    </citation>
    <scope>NUCLEOTIDE SEQUENCE</scope>
    <source>
        <strain evidence="1">FAVT5</strain>
    </source>
</reference>
<gene>
    <name evidence="1" type="ORF">FAVT5_1116</name>
</gene>
<keyword evidence="2" id="KW-1185">Reference proteome</keyword>
<evidence type="ECO:0000313" key="2">
    <source>
        <dbReference type="Proteomes" id="UP000501793"/>
    </source>
</evidence>
<evidence type="ECO:0000313" key="1">
    <source>
        <dbReference type="EMBL" id="CAB3390931.1"/>
    </source>
</evidence>